<dbReference type="InterPro" id="IPR006196">
    <property type="entry name" value="RNA-binding_domain_S1_IF1"/>
</dbReference>
<keyword evidence="4" id="KW-1185">Reference proteome</keyword>
<proteinExistence type="predicted"/>
<dbReference type="GO" id="GO:0003743">
    <property type="term" value="F:translation initiation factor activity"/>
    <property type="evidence" value="ECO:0007669"/>
    <property type="project" value="UniProtKB-UniRule"/>
</dbReference>
<name>A0A8J5SSZ7_ZIZPA</name>
<dbReference type="GO" id="GO:0003723">
    <property type="term" value="F:RNA binding"/>
    <property type="evidence" value="ECO:0007669"/>
    <property type="project" value="InterPro"/>
</dbReference>
<evidence type="ECO:0000313" key="3">
    <source>
        <dbReference type="EMBL" id="KAG8068558.1"/>
    </source>
</evidence>
<dbReference type="InterPro" id="IPR001253">
    <property type="entry name" value="TIF_eIF-1A"/>
</dbReference>
<accession>A0A8J5SSZ7</accession>
<evidence type="ECO:0000313" key="4">
    <source>
        <dbReference type="Proteomes" id="UP000729402"/>
    </source>
</evidence>
<dbReference type="EMBL" id="JAAALK010000284">
    <property type="protein sequence ID" value="KAG8068558.1"/>
    <property type="molecule type" value="Genomic_DNA"/>
</dbReference>
<keyword evidence="1" id="KW-0648">Protein biosynthesis</keyword>
<reference evidence="3" key="2">
    <citation type="submission" date="2021-02" db="EMBL/GenBank/DDBJ databases">
        <authorList>
            <person name="Kimball J.A."/>
            <person name="Haas M.W."/>
            <person name="Macchietto M."/>
            <person name="Kono T."/>
            <person name="Duquette J."/>
            <person name="Shao M."/>
        </authorList>
    </citation>
    <scope>NUCLEOTIDE SEQUENCE</scope>
    <source>
        <tissue evidence="3">Fresh leaf tissue</tissue>
    </source>
</reference>
<dbReference type="Pfam" id="PF01176">
    <property type="entry name" value="eIF-1a"/>
    <property type="match status" value="1"/>
</dbReference>
<evidence type="ECO:0000256" key="1">
    <source>
        <dbReference type="PROSITE-ProRule" id="PRU00181"/>
    </source>
</evidence>
<gene>
    <name evidence="3" type="ORF">GUJ93_ZPchr0005g15240</name>
</gene>
<dbReference type="PROSITE" id="PS50832">
    <property type="entry name" value="S1_IF1_TYPE"/>
    <property type="match status" value="1"/>
</dbReference>
<comment type="caution">
    <text evidence="3">The sequence shown here is derived from an EMBL/GenBank/DDBJ whole genome shotgun (WGS) entry which is preliminary data.</text>
</comment>
<reference evidence="3" key="1">
    <citation type="journal article" date="2021" name="bioRxiv">
        <title>Whole Genome Assembly and Annotation of Northern Wild Rice, Zizania palustris L., Supports a Whole Genome Duplication in the Zizania Genus.</title>
        <authorList>
            <person name="Haas M."/>
            <person name="Kono T."/>
            <person name="Macchietto M."/>
            <person name="Millas R."/>
            <person name="McGilp L."/>
            <person name="Shao M."/>
            <person name="Duquette J."/>
            <person name="Hirsch C.N."/>
            <person name="Kimball J."/>
        </authorList>
    </citation>
    <scope>NUCLEOTIDE SEQUENCE</scope>
    <source>
        <tissue evidence="3">Fresh leaf tissue</tissue>
    </source>
</reference>
<keyword evidence="1" id="KW-0396">Initiation factor</keyword>
<organism evidence="3 4">
    <name type="scientific">Zizania palustris</name>
    <name type="common">Northern wild rice</name>
    <dbReference type="NCBI Taxonomy" id="103762"/>
    <lineage>
        <taxon>Eukaryota</taxon>
        <taxon>Viridiplantae</taxon>
        <taxon>Streptophyta</taxon>
        <taxon>Embryophyta</taxon>
        <taxon>Tracheophyta</taxon>
        <taxon>Spermatophyta</taxon>
        <taxon>Magnoliopsida</taxon>
        <taxon>Liliopsida</taxon>
        <taxon>Poales</taxon>
        <taxon>Poaceae</taxon>
        <taxon>BOP clade</taxon>
        <taxon>Oryzoideae</taxon>
        <taxon>Oryzeae</taxon>
        <taxon>Zizaniinae</taxon>
        <taxon>Zizania</taxon>
    </lineage>
</organism>
<dbReference type="AlphaFoldDB" id="A0A8J5SSZ7"/>
<feature type="domain" description="S1-like" evidence="2">
    <location>
        <begin position="1"/>
        <end position="32"/>
    </location>
</feature>
<dbReference type="PANTHER" id="PTHR21668">
    <property type="entry name" value="EIF-1A"/>
    <property type="match status" value="1"/>
</dbReference>
<dbReference type="OrthoDB" id="274995at2759"/>
<sequence length="68" mass="7387">MHKKVWIAAGDIVLVGLRDYQDDKADVILKIIPGQSVVGIVVTATRRSAATYHLHNFTELMARGAASP</sequence>
<dbReference type="Proteomes" id="UP000729402">
    <property type="component" value="Unassembled WGS sequence"/>
</dbReference>
<evidence type="ECO:0000259" key="2">
    <source>
        <dbReference type="PROSITE" id="PS50832"/>
    </source>
</evidence>
<protein>
    <recommendedName>
        <fullName evidence="2">S1-like domain-containing protein</fullName>
    </recommendedName>
</protein>